<feature type="region of interest" description="Disordered" evidence="1">
    <location>
        <begin position="394"/>
        <end position="432"/>
    </location>
</feature>
<feature type="compositionally biased region" description="Basic and acidic residues" evidence="1">
    <location>
        <begin position="1"/>
        <end position="12"/>
    </location>
</feature>
<feature type="region of interest" description="Disordered" evidence="1">
    <location>
        <begin position="164"/>
        <end position="268"/>
    </location>
</feature>
<keyword evidence="3" id="KW-1185">Reference proteome</keyword>
<dbReference type="InParanoid" id="A0A2T3A8X5"/>
<protein>
    <submittedName>
        <fullName evidence="2">Uncharacterized protein</fullName>
    </submittedName>
</protein>
<feature type="compositionally biased region" description="Polar residues" evidence="1">
    <location>
        <begin position="257"/>
        <end position="268"/>
    </location>
</feature>
<proteinExistence type="predicted"/>
<feature type="compositionally biased region" description="Pro residues" evidence="1">
    <location>
        <begin position="321"/>
        <end position="335"/>
    </location>
</feature>
<accession>A0A2T3A8X5</accession>
<dbReference type="OrthoDB" id="5244801at2759"/>
<dbReference type="STRING" id="2025994.A0A2T3A8X5"/>
<sequence>MANGLDRLERLFSKGKKSAASRHTAESNANSNHGSPEPPSPSLRYSSETLPPNFFPPTPFIRPRANVMQPRNELTRSSVDRSDSPRSQEFLRDMAPASFDTARDVVDEPRFQSEPPAAAAPLFHIPSRTSSLLARRYDRLPGGLAQLQIPRDLAFNETFTVSSKFPDPPTFCSNNERATAPTGLLDPLPIYPTTRIETPPPSDQDEFRPSSSPRHKRKQPKALLELTPEPSPEMIPARESLLSEFDSSKESRGYANPSPTSQRSTSESVPLLDDLWRDSYVCEVNNPVCPKTKVVLHNPSLQDFLAMADEDLAELRTAYPSRPPPRRAPPPPVLPPSSRSPASPMGYDSRLLSPSVAASQVAAWEAARIAKKFDFDVVYVANFWPSQTNYLHSPSDQGAAATTASSPVSATSSSLSSPISQYPGTSMLSSPVSGRFTSRSYSSTPRHSVDDSYIQVPAKLSERPLLPMADCCPDSGKPLRKSNALKGCLLAAYGLETIVAPFKLSTRVHKKILRTQGWIEHRNSAAKENEFARGYALSFYTGTTPDPQAGPCTPKRLSLDDEMSVQRSFAANPDPVTPPRSGGQYCAHKYEAARSQTVINRGLVFVAYRRPRGPGGSVNSSPVELDALGKEAKALVDMILDFHLENRRWNAAREVI</sequence>
<feature type="compositionally biased region" description="Low complexity" evidence="1">
    <location>
        <begin position="399"/>
        <end position="420"/>
    </location>
</feature>
<evidence type="ECO:0000256" key="1">
    <source>
        <dbReference type="SAM" id="MobiDB-lite"/>
    </source>
</evidence>
<dbReference type="Proteomes" id="UP000241462">
    <property type="component" value="Unassembled WGS sequence"/>
</dbReference>
<feature type="compositionally biased region" description="Polar residues" evidence="1">
    <location>
        <begin position="422"/>
        <end position="432"/>
    </location>
</feature>
<evidence type="ECO:0000313" key="3">
    <source>
        <dbReference type="Proteomes" id="UP000241462"/>
    </source>
</evidence>
<dbReference type="EMBL" id="KZ678435">
    <property type="protein sequence ID" value="PSR86980.1"/>
    <property type="molecule type" value="Genomic_DNA"/>
</dbReference>
<feature type="compositionally biased region" description="Basic and acidic residues" evidence="1">
    <location>
        <begin position="78"/>
        <end position="92"/>
    </location>
</feature>
<feature type="region of interest" description="Disordered" evidence="1">
    <location>
        <begin position="318"/>
        <end position="346"/>
    </location>
</feature>
<feature type="region of interest" description="Disordered" evidence="1">
    <location>
        <begin position="1"/>
        <end position="96"/>
    </location>
</feature>
<gene>
    <name evidence="2" type="ORF">BD289DRAFT_246728</name>
</gene>
<name>A0A2T3A8X5_9PEZI</name>
<organism evidence="2 3">
    <name type="scientific">Coniella lustricola</name>
    <dbReference type="NCBI Taxonomy" id="2025994"/>
    <lineage>
        <taxon>Eukaryota</taxon>
        <taxon>Fungi</taxon>
        <taxon>Dikarya</taxon>
        <taxon>Ascomycota</taxon>
        <taxon>Pezizomycotina</taxon>
        <taxon>Sordariomycetes</taxon>
        <taxon>Sordariomycetidae</taxon>
        <taxon>Diaporthales</taxon>
        <taxon>Schizoparmaceae</taxon>
        <taxon>Coniella</taxon>
    </lineage>
</organism>
<reference evidence="2 3" key="1">
    <citation type="journal article" date="2018" name="Mycol. Prog.">
        <title>Coniella lustricola, a new species from submerged detritus.</title>
        <authorList>
            <person name="Raudabaugh D.B."/>
            <person name="Iturriaga T."/>
            <person name="Carver A."/>
            <person name="Mondo S."/>
            <person name="Pangilinan J."/>
            <person name="Lipzen A."/>
            <person name="He G."/>
            <person name="Amirebrahimi M."/>
            <person name="Grigoriev I.V."/>
            <person name="Miller A.N."/>
        </authorList>
    </citation>
    <scope>NUCLEOTIDE SEQUENCE [LARGE SCALE GENOMIC DNA]</scope>
    <source>
        <strain evidence="2 3">B22-T-1</strain>
    </source>
</reference>
<dbReference type="AlphaFoldDB" id="A0A2T3A8X5"/>
<evidence type="ECO:0000313" key="2">
    <source>
        <dbReference type="EMBL" id="PSR86980.1"/>
    </source>
</evidence>